<evidence type="ECO:0000313" key="1">
    <source>
        <dbReference type="EMBL" id="CAD8156494.1"/>
    </source>
</evidence>
<accession>A0A8S1TWP3</accession>
<gene>
    <name evidence="1" type="ORF">PPENT_87.1.T0290022</name>
</gene>
<dbReference type="EMBL" id="CAJJDO010000029">
    <property type="protein sequence ID" value="CAD8156494.1"/>
    <property type="molecule type" value="Genomic_DNA"/>
</dbReference>
<protein>
    <submittedName>
        <fullName evidence="1">Uncharacterized protein</fullName>
    </submittedName>
</protein>
<evidence type="ECO:0000313" key="2">
    <source>
        <dbReference type="Proteomes" id="UP000689195"/>
    </source>
</evidence>
<comment type="caution">
    <text evidence="1">The sequence shown here is derived from an EMBL/GenBank/DDBJ whole genome shotgun (WGS) entry which is preliminary data.</text>
</comment>
<organism evidence="1 2">
    <name type="scientific">Paramecium pentaurelia</name>
    <dbReference type="NCBI Taxonomy" id="43138"/>
    <lineage>
        <taxon>Eukaryota</taxon>
        <taxon>Sar</taxon>
        <taxon>Alveolata</taxon>
        <taxon>Ciliophora</taxon>
        <taxon>Intramacronucleata</taxon>
        <taxon>Oligohymenophorea</taxon>
        <taxon>Peniculida</taxon>
        <taxon>Parameciidae</taxon>
        <taxon>Paramecium</taxon>
    </lineage>
</organism>
<keyword evidence="2" id="KW-1185">Reference proteome</keyword>
<reference evidence="1" key="1">
    <citation type="submission" date="2021-01" db="EMBL/GenBank/DDBJ databases">
        <authorList>
            <consortium name="Genoscope - CEA"/>
            <person name="William W."/>
        </authorList>
    </citation>
    <scope>NUCLEOTIDE SEQUENCE</scope>
</reference>
<dbReference type="AlphaFoldDB" id="A0A8S1TWP3"/>
<name>A0A8S1TWP3_9CILI</name>
<sequence>MYDNFLINGNNQIINIKNYFSAEKSSLFSCQIEFFGFNQGKALAINPMKCVQQPRWISNRAQVLQVDFGNRGQKFIKKQIGMKQQRLMLLIEDRFYFYDNKNKDYDQDQTAVIDILLILLFIQCMKDQF</sequence>
<proteinExistence type="predicted"/>
<dbReference type="Proteomes" id="UP000689195">
    <property type="component" value="Unassembled WGS sequence"/>
</dbReference>